<dbReference type="EMBL" id="JANPWB010000007">
    <property type="protein sequence ID" value="KAJ1171608.1"/>
    <property type="molecule type" value="Genomic_DNA"/>
</dbReference>
<feature type="compositionally biased region" description="Basic and acidic residues" evidence="1">
    <location>
        <begin position="40"/>
        <end position="49"/>
    </location>
</feature>
<sequence length="176" mass="19642">MPCDGPLLLQVDLPFSAERDFTATPDPEVQCVATNSLSRLGDEGQREPFRVVARFQKGEGSEETEKASEWKTLRESTGKEDGDTEDGRGDHTTDGTVEAPTDDQTTRPSGAGGAQRMHRPVRPRFDGNVCCLLLVNFDPVTKSGSLNKTWEDIFKLLSTDPKSREERRRNQGRYRV</sequence>
<accession>A0AAV7T6R8</accession>
<keyword evidence="3" id="KW-1185">Reference proteome</keyword>
<dbReference type="Proteomes" id="UP001066276">
    <property type="component" value="Chromosome 4_1"/>
</dbReference>
<protein>
    <submittedName>
        <fullName evidence="2">Uncharacterized protein</fullName>
    </submittedName>
</protein>
<comment type="caution">
    <text evidence="2">The sequence shown here is derived from an EMBL/GenBank/DDBJ whole genome shotgun (WGS) entry which is preliminary data.</text>
</comment>
<evidence type="ECO:0000313" key="3">
    <source>
        <dbReference type="Proteomes" id="UP001066276"/>
    </source>
</evidence>
<feature type="region of interest" description="Disordered" evidence="1">
    <location>
        <begin position="35"/>
        <end position="122"/>
    </location>
</feature>
<dbReference type="AlphaFoldDB" id="A0AAV7T6R8"/>
<organism evidence="2 3">
    <name type="scientific">Pleurodeles waltl</name>
    <name type="common">Iberian ribbed newt</name>
    <dbReference type="NCBI Taxonomy" id="8319"/>
    <lineage>
        <taxon>Eukaryota</taxon>
        <taxon>Metazoa</taxon>
        <taxon>Chordata</taxon>
        <taxon>Craniata</taxon>
        <taxon>Vertebrata</taxon>
        <taxon>Euteleostomi</taxon>
        <taxon>Amphibia</taxon>
        <taxon>Batrachia</taxon>
        <taxon>Caudata</taxon>
        <taxon>Salamandroidea</taxon>
        <taxon>Salamandridae</taxon>
        <taxon>Pleurodelinae</taxon>
        <taxon>Pleurodeles</taxon>
    </lineage>
</organism>
<reference evidence="2" key="1">
    <citation type="journal article" date="2022" name="bioRxiv">
        <title>Sequencing and chromosome-scale assembly of the giantPleurodeles waltlgenome.</title>
        <authorList>
            <person name="Brown T."/>
            <person name="Elewa A."/>
            <person name="Iarovenko S."/>
            <person name="Subramanian E."/>
            <person name="Araus A.J."/>
            <person name="Petzold A."/>
            <person name="Susuki M."/>
            <person name="Suzuki K.-i.T."/>
            <person name="Hayashi T."/>
            <person name="Toyoda A."/>
            <person name="Oliveira C."/>
            <person name="Osipova E."/>
            <person name="Leigh N.D."/>
            <person name="Simon A."/>
            <person name="Yun M.H."/>
        </authorList>
    </citation>
    <scope>NUCLEOTIDE SEQUENCE</scope>
    <source>
        <strain evidence="2">20211129_DDA</strain>
        <tissue evidence="2">Liver</tissue>
    </source>
</reference>
<gene>
    <name evidence="2" type="ORF">NDU88_003468</name>
</gene>
<name>A0AAV7T6R8_PLEWA</name>
<feature type="compositionally biased region" description="Basic and acidic residues" evidence="1">
    <location>
        <begin position="56"/>
        <end position="93"/>
    </location>
</feature>
<evidence type="ECO:0000256" key="1">
    <source>
        <dbReference type="SAM" id="MobiDB-lite"/>
    </source>
</evidence>
<evidence type="ECO:0000313" key="2">
    <source>
        <dbReference type="EMBL" id="KAJ1171608.1"/>
    </source>
</evidence>
<proteinExistence type="predicted"/>